<evidence type="ECO:0000259" key="1">
    <source>
        <dbReference type="SMART" id="SM00579"/>
    </source>
</evidence>
<evidence type="ECO:0000313" key="3">
    <source>
        <dbReference type="Proteomes" id="UP001229421"/>
    </source>
</evidence>
<protein>
    <recommendedName>
        <fullName evidence="1">FBD domain-containing protein</fullName>
    </recommendedName>
</protein>
<reference evidence="2" key="1">
    <citation type="journal article" date="2023" name="bioRxiv">
        <title>Improved chromosome-level genome assembly for marigold (Tagetes erecta).</title>
        <authorList>
            <person name="Jiang F."/>
            <person name="Yuan L."/>
            <person name="Wang S."/>
            <person name="Wang H."/>
            <person name="Xu D."/>
            <person name="Wang A."/>
            <person name="Fan W."/>
        </authorList>
    </citation>
    <scope>NUCLEOTIDE SEQUENCE</scope>
    <source>
        <strain evidence="2">WSJ</strain>
        <tissue evidence="2">Leaf</tissue>
    </source>
</reference>
<organism evidence="2 3">
    <name type="scientific">Tagetes erecta</name>
    <name type="common">African marigold</name>
    <dbReference type="NCBI Taxonomy" id="13708"/>
    <lineage>
        <taxon>Eukaryota</taxon>
        <taxon>Viridiplantae</taxon>
        <taxon>Streptophyta</taxon>
        <taxon>Embryophyta</taxon>
        <taxon>Tracheophyta</taxon>
        <taxon>Spermatophyta</taxon>
        <taxon>Magnoliopsida</taxon>
        <taxon>eudicotyledons</taxon>
        <taxon>Gunneridae</taxon>
        <taxon>Pentapetalae</taxon>
        <taxon>asterids</taxon>
        <taxon>campanulids</taxon>
        <taxon>Asterales</taxon>
        <taxon>Asteraceae</taxon>
        <taxon>Asteroideae</taxon>
        <taxon>Heliantheae alliance</taxon>
        <taxon>Tageteae</taxon>
        <taxon>Tagetes</taxon>
    </lineage>
</organism>
<dbReference type="AlphaFoldDB" id="A0AAD8NYN1"/>
<gene>
    <name evidence="2" type="ORF">QVD17_20920</name>
</gene>
<accession>A0AAD8NYN1</accession>
<proteinExistence type="predicted"/>
<dbReference type="SUPFAM" id="SSF52047">
    <property type="entry name" value="RNI-like"/>
    <property type="match status" value="1"/>
</dbReference>
<dbReference type="Proteomes" id="UP001229421">
    <property type="component" value="Unassembled WGS sequence"/>
</dbReference>
<name>A0AAD8NYN1_TARER</name>
<evidence type="ECO:0000313" key="2">
    <source>
        <dbReference type="EMBL" id="KAK1425566.1"/>
    </source>
</evidence>
<dbReference type="InterPro" id="IPR006566">
    <property type="entry name" value="FBD"/>
</dbReference>
<sequence length="207" mass="23645">MLQWFLSNCPLLDHVCLNGQPKGTGFAAEGNKFTFVDLFQCVPLIKTLNISKYYMKCLSAGGMPHKLPTSLVNLEYLFLDVCLMEHNEIAYVFCMIMSSPTLVEINFQMYDNKKPPVQQTPSNFLDSKDYSDMKLERLETLKIGMFSNLPIEMEFVKLIMLRSPVLKNVQIKLSDYVSVAEEVKLLRDMVTHPIPRASPSAKLIIIR</sequence>
<keyword evidence="3" id="KW-1185">Reference proteome</keyword>
<dbReference type="EMBL" id="JAUHHV010000005">
    <property type="protein sequence ID" value="KAK1425566.1"/>
    <property type="molecule type" value="Genomic_DNA"/>
</dbReference>
<dbReference type="SMART" id="SM00579">
    <property type="entry name" value="FBD"/>
    <property type="match status" value="1"/>
</dbReference>
<feature type="domain" description="FBD" evidence="1">
    <location>
        <begin position="132"/>
        <end position="206"/>
    </location>
</feature>
<comment type="caution">
    <text evidence="2">The sequence shown here is derived from an EMBL/GenBank/DDBJ whole genome shotgun (WGS) entry which is preliminary data.</text>
</comment>